<feature type="region of interest" description="Disordered" evidence="1">
    <location>
        <begin position="137"/>
        <end position="175"/>
    </location>
</feature>
<feature type="compositionally biased region" description="Basic and acidic residues" evidence="1">
    <location>
        <begin position="146"/>
        <end position="160"/>
    </location>
</feature>
<accession>A0A2J6TGG7</accession>
<gene>
    <name evidence="2" type="ORF">K444DRAFT_628061</name>
</gene>
<dbReference type="Proteomes" id="UP000235371">
    <property type="component" value="Unassembled WGS sequence"/>
</dbReference>
<sequence length="259" mass="28368">MLAESCSPISLQKHNISGPSGGQSLKVYSTFSTLSRTSPVCHPSSEFGQSRSTPQPTHCYNLNPRLWSPQVPPPRRFGGMIQDRPLATSTVLLLFRVLRISDESACLIQMRASPSPSGLSEAPQAKRAAQTLQYGQAGDPCQQHPCHLETTETRSHEREGKRKSKRKEKLRLQQQQREIQQVTFSKTNKSSRLGLATPSSVLTAAASFQKVSATHLEENRKKHGCIGVLVSETTAIAFPILILLLPDAPPNQRAATGPK</sequence>
<dbReference type="AlphaFoldDB" id="A0A2J6TGG7"/>
<reference evidence="2 3" key="1">
    <citation type="submission" date="2016-04" db="EMBL/GenBank/DDBJ databases">
        <title>A degradative enzymes factory behind the ericoid mycorrhizal symbiosis.</title>
        <authorList>
            <consortium name="DOE Joint Genome Institute"/>
            <person name="Martino E."/>
            <person name="Morin E."/>
            <person name="Grelet G."/>
            <person name="Kuo A."/>
            <person name="Kohler A."/>
            <person name="Daghino S."/>
            <person name="Barry K."/>
            <person name="Choi C."/>
            <person name="Cichocki N."/>
            <person name="Clum A."/>
            <person name="Copeland A."/>
            <person name="Hainaut M."/>
            <person name="Haridas S."/>
            <person name="Labutti K."/>
            <person name="Lindquist E."/>
            <person name="Lipzen A."/>
            <person name="Khouja H.-R."/>
            <person name="Murat C."/>
            <person name="Ohm R."/>
            <person name="Olson A."/>
            <person name="Spatafora J."/>
            <person name="Veneault-Fourrey C."/>
            <person name="Henrissat B."/>
            <person name="Grigoriev I."/>
            <person name="Martin F."/>
            <person name="Perotto S."/>
        </authorList>
    </citation>
    <scope>NUCLEOTIDE SEQUENCE [LARGE SCALE GENOMIC DNA]</scope>
    <source>
        <strain evidence="2 3">E</strain>
    </source>
</reference>
<organism evidence="2 3">
    <name type="scientific">Hyaloscypha bicolor E</name>
    <dbReference type="NCBI Taxonomy" id="1095630"/>
    <lineage>
        <taxon>Eukaryota</taxon>
        <taxon>Fungi</taxon>
        <taxon>Dikarya</taxon>
        <taxon>Ascomycota</taxon>
        <taxon>Pezizomycotina</taxon>
        <taxon>Leotiomycetes</taxon>
        <taxon>Helotiales</taxon>
        <taxon>Hyaloscyphaceae</taxon>
        <taxon>Hyaloscypha</taxon>
        <taxon>Hyaloscypha bicolor</taxon>
    </lineage>
</organism>
<dbReference type="GeneID" id="36590957"/>
<dbReference type="InParanoid" id="A0A2J6TGG7"/>
<dbReference type="EMBL" id="KZ613785">
    <property type="protein sequence ID" value="PMD62048.1"/>
    <property type="molecule type" value="Genomic_DNA"/>
</dbReference>
<keyword evidence="3" id="KW-1185">Reference proteome</keyword>
<evidence type="ECO:0000256" key="1">
    <source>
        <dbReference type="SAM" id="MobiDB-lite"/>
    </source>
</evidence>
<evidence type="ECO:0000313" key="3">
    <source>
        <dbReference type="Proteomes" id="UP000235371"/>
    </source>
</evidence>
<evidence type="ECO:0000313" key="2">
    <source>
        <dbReference type="EMBL" id="PMD62048.1"/>
    </source>
</evidence>
<name>A0A2J6TGG7_9HELO</name>
<proteinExistence type="predicted"/>
<protein>
    <submittedName>
        <fullName evidence="2">Uncharacterized protein</fullName>
    </submittedName>
</protein>
<dbReference type="RefSeq" id="XP_024738952.1">
    <property type="nucleotide sequence ID" value="XM_024882880.1"/>
</dbReference>